<dbReference type="Gene3D" id="3.60.10.10">
    <property type="entry name" value="Endonuclease/exonuclease/phosphatase"/>
    <property type="match status" value="1"/>
</dbReference>
<evidence type="ECO:0000256" key="1">
    <source>
        <dbReference type="SAM" id="Coils"/>
    </source>
</evidence>
<dbReference type="SUPFAM" id="SSF56219">
    <property type="entry name" value="DNase I-like"/>
    <property type="match status" value="1"/>
</dbReference>
<keyword evidence="1" id="KW-0175">Coiled coil</keyword>
<sequence length="384" mass="44356">MSSTHEVYQQIYCRYGVKAPRSSVGFRPLFPRNSQYQPDKSEGMHNWDEEVKQEMSSQGPSSYAEAAKKIKTVPNVRANVLTSSQEPVRKPWNQQNINPTPVNNEGDRLDRLEQQMEKFMNMIQRLNERISNLEINHINQAEILSNRKVELTFAKDNNTFMNNNNKRVKEFQQARDVYTEKHVSPNIQTRTLSPMEEDSEVNKTVKTEKFIYEPSTALGILPSSPNNQEGNTQRLDNFEARMDQAFNINNTFKITTINVLGLNTTLKQEQVLNYMKINKISCLIVTETKLQTASAKMIYKDYKDITTWWSCDDDNHFSTGVGIIMNNDYAKYVIKKDIIEDEILEFYTKLEEILTVEKKLQAKIVCAGDFNASYDTAIVQQKAN</sequence>
<dbReference type="EMBL" id="KI280043">
    <property type="protein sequence ID" value="ESA17582.1"/>
    <property type="molecule type" value="Genomic_DNA"/>
</dbReference>
<evidence type="ECO:0008006" key="3">
    <source>
        <dbReference type="Google" id="ProtNLM"/>
    </source>
</evidence>
<feature type="coiled-coil region" evidence="1">
    <location>
        <begin position="102"/>
        <end position="136"/>
    </location>
</feature>
<protein>
    <recommendedName>
        <fullName evidence="3">Endonuclease/exonuclease/phosphatase domain-containing protein</fullName>
    </recommendedName>
</protein>
<gene>
    <name evidence="2" type="ORF">GLOINDRAFT_21644</name>
</gene>
<name>U9UD35_RHIID</name>
<accession>U9UD35</accession>
<dbReference type="InterPro" id="IPR036691">
    <property type="entry name" value="Endo/exonu/phosph_ase_sf"/>
</dbReference>
<reference evidence="2" key="1">
    <citation type="submission" date="2013-07" db="EMBL/GenBank/DDBJ databases">
        <title>The genome of an arbuscular mycorrhizal fungus provides insights into the evolution of the oldest plant symbiosis.</title>
        <authorList>
            <consortium name="DOE Joint Genome Institute"/>
            <person name="Tisserant E."/>
            <person name="Malbreil M."/>
            <person name="Kuo A."/>
            <person name="Kohler A."/>
            <person name="Symeonidi A."/>
            <person name="Balestrini R."/>
            <person name="Charron P."/>
            <person name="Duensing N."/>
            <person name="Frei-dit-Frey N."/>
            <person name="Gianinazzi-Pearson V."/>
            <person name="Gilbert B."/>
            <person name="Handa Y."/>
            <person name="Hijri M."/>
            <person name="Kaul R."/>
            <person name="Kawaguchi M."/>
            <person name="Krajinski F."/>
            <person name="Lammers P."/>
            <person name="Lapierre D."/>
            <person name="Masclaux F.G."/>
            <person name="Murat C."/>
            <person name="Morin E."/>
            <person name="Ndikumana S."/>
            <person name="Pagni M."/>
            <person name="Petitpierre D."/>
            <person name="Requena N."/>
            <person name="Rosikiewicz P."/>
            <person name="Riley R."/>
            <person name="Saito K."/>
            <person name="San Clemente H."/>
            <person name="Shapiro H."/>
            <person name="van Tuinen D."/>
            <person name="Becard G."/>
            <person name="Bonfante P."/>
            <person name="Paszkowski U."/>
            <person name="Shachar-Hill Y."/>
            <person name="Young J.P."/>
            <person name="Sanders I.R."/>
            <person name="Henrissat B."/>
            <person name="Rensing S.A."/>
            <person name="Grigoriev I.V."/>
            <person name="Corradi N."/>
            <person name="Roux C."/>
            <person name="Martin F."/>
        </authorList>
    </citation>
    <scope>NUCLEOTIDE SEQUENCE</scope>
    <source>
        <strain evidence="2">DAOM 197198</strain>
    </source>
</reference>
<dbReference type="AlphaFoldDB" id="U9UD35"/>
<proteinExistence type="predicted"/>
<organism evidence="2">
    <name type="scientific">Rhizophagus irregularis (strain DAOM 181602 / DAOM 197198 / MUCL 43194)</name>
    <name type="common">Arbuscular mycorrhizal fungus</name>
    <name type="synonym">Glomus intraradices</name>
    <dbReference type="NCBI Taxonomy" id="747089"/>
    <lineage>
        <taxon>Eukaryota</taxon>
        <taxon>Fungi</taxon>
        <taxon>Fungi incertae sedis</taxon>
        <taxon>Mucoromycota</taxon>
        <taxon>Glomeromycotina</taxon>
        <taxon>Glomeromycetes</taxon>
        <taxon>Glomerales</taxon>
        <taxon>Glomeraceae</taxon>
        <taxon>Rhizophagus</taxon>
    </lineage>
</organism>
<evidence type="ECO:0000313" key="2">
    <source>
        <dbReference type="EMBL" id="ESA17582.1"/>
    </source>
</evidence>
<dbReference type="HOGENOM" id="CLU_719901_0_0_1"/>
<dbReference type="VEuPathDB" id="FungiDB:RhiirFUN_018890"/>